<feature type="compositionally biased region" description="Basic and acidic residues" evidence="1">
    <location>
        <begin position="76"/>
        <end position="98"/>
    </location>
</feature>
<evidence type="ECO:0000313" key="2">
    <source>
        <dbReference type="EMBL" id="SEP71448.1"/>
    </source>
</evidence>
<protein>
    <submittedName>
        <fullName evidence="2">Uncharacterized protein</fullName>
    </submittedName>
</protein>
<gene>
    <name evidence="2" type="ORF">SAMN04488092_1021</name>
</gene>
<dbReference type="EMBL" id="FOEP01000002">
    <property type="protein sequence ID" value="SEP71448.1"/>
    <property type="molecule type" value="Genomic_DNA"/>
</dbReference>
<feature type="non-terminal residue" evidence="2">
    <location>
        <position position="1"/>
    </location>
</feature>
<evidence type="ECO:0000256" key="1">
    <source>
        <dbReference type="SAM" id="MobiDB-lite"/>
    </source>
</evidence>
<accession>A0A1H9A634</accession>
<sequence length="178" mass="20292">ICSSVNRAFICPSFCWADSTQIWRSFRGSGHPVPNMADPPPQNRPEPGWRPVRRRTVYLDRARLGPKLGLIAGPVKWRDKQEQHKDCPQDRTPQHPDPAHPALPAPARGESAINVSHANTLAPSSGKNLTATYFRKIERALRAPSEPFGHFFRLRREYLVRKKHTNQQRMRCVPSVSF</sequence>
<name>A0A1H9A634_9RHOB</name>
<evidence type="ECO:0000313" key="3">
    <source>
        <dbReference type="Proteomes" id="UP000198634"/>
    </source>
</evidence>
<proteinExistence type="predicted"/>
<reference evidence="2 3" key="1">
    <citation type="submission" date="2016-10" db="EMBL/GenBank/DDBJ databases">
        <authorList>
            <person name="de Groot N.N."/>
        </authorList>
    </citation>
    <scope>NUCLEOTIDE SEQUENCE [LARGE SCALE GENOMIC DNA]</scope>
    <source>
        <strain evidence="2 3">DSM 22007</strain>
    </source>
</reference>
<keyword evidence="3" id="KW-1185">Reference proteome</keyword>
<feature type="region of interest" description="Disordered" evidence="1">
    <location>
        <begin position="74"/>
        <end position="107"/>
    </location>
</feature>
<feature type="region of interest" description="Disordered" evidence="1">
    <location>
        <begin position="30"/>
        <end position="50"/>
    </location>
</feature>
<dbReference type="Proteomes" id="UP000198634">
    <property type="component" value="Unassembled WGS sequence"/>
</dbReference>
<dbReference type="AlphaFoldDB" id="A0A1H9A634"/>
<organism evidence="2 3">
    <name type="scientific">Thalassovita taeanensis</name>
    <dbReference type="NCBI Taxonomy" id="657014"/>
    <lineage>
        <taxon>Bacteria</taxon>
        <taxon>Pseudomonadati</taxon>
        <taxon>Pseudomonadota</taxon>
        <taxon>Alphaproteobacteria</taxon>
        <taxon>Rhodobacterales</taxon>
        <taxon>Roseobacteraceae</taxon>
        <taxon>Thalassovita</taxon>
    </lineage>
</organism>